<dbReference type="Proteomes" id="UP000054495">
    <property type="component" value="Unassembled WGS sequence"/>
</dbReference>
<evidence type="ECO:0000313" key="1">
    <source>
        <dbReference type="EMBL" id="EPB72985.1"/>
    </source>
</evidence>
<proteinExistence type="predicted"/>
<name>A0A0D6LLM1_9BILA</name>
<sequence>MFGGGSGVDPRWEVMDTWRRHCYWGPSGCKEELPDGQITVRARNPRGYQLKLAVTCMLGHAAKSIY</sequence>
<reference evidence="1 2" key="1">
    <citation type="submission" date="2013-05" db="EMBL/GenBank/DDBJ databases">
        <title>Draft genome of the parasitic nematode Anyclostoma ceylanicum.</title>
        <authorList>
            <person name="Mitreva M."/>
        </authorList>
    </citation>
    <scope>NUCLEOTIDE SEQUENCE [LARGE SCALE GENOMIC DNA]</scope>
</reference>
<accession>A0A0D6LLM1</accession>
<keyword evidence="2" id="KW-1185">Reference proteome</keyword>
<gene>
    <name evidence="1" type="ORF">ANCCEY_07942</name>
</gene>
<organism evidence="1 2">
    <name type="scientific">Ancylostoma ceylanicum</name>
    <dbReference type="NCBI Taxonomy" id="53326"/>
    <lineage>
        <taxon>Eukaryota</taxon>
        <taxon>Metazoa</taxon>
        <taxon>Ecdysozoa</taxon>
        <taxon>Nematoda</taxon>
        <taxon>Chromadorea</taxon>
        <taxon>Rhabditida</taxon>
        <taxon>Rhabditina</taxon>
        <taxon>Rhabditomorpha</taxon>
        <taxon>Strongyloidea</taxon>
        <taxon>Ancylostomatidae</taxon>
        <taxon>Ancylostomatinae</taxon>
        <taxon>Ancylostoma</taxon>
    </lineage>
</organism>
<dbReference type="EMBL" id="KE125013">
    <property type="protein sequence ID" value="EPB72985.1"/>
    <property type="molecule type" value="Genomic_DNA"/>
</dbReference>
<dbReference type="AlphaFoldDB" id="A0A0D6LLM1"/>
<protein>
    <submittedName>
        <fullName evidence="1">Uncharacterized protein</fullName>
    </submittedName>
</protein>
<evidence type="ECO:0000313" key="2">
    <source>
        <dbReference type="Proteomes" id="UP000054495"/>
    </source>
</evidence>